<organism evidence="2 3">
    <name type="scientific">Punica granatum</name>
    <name type="common">Pomegranate</name>
    <dbReference type="NCBI Taxonomy" id="22663"/>
    <lineage>
        <taxon>Eukaryota</taxon>
        <taxon>Viridiplantae</taxon>
        <taxon>Streptophyta</taxon>
        <taxon>Embryophyta</taxon>
        <taxon>Tracheophyta</taxon>
        <taxon>Spermatophyta</taxon>
        <taxon>Magnoliopsida</taxon>
        <taxon>eudicotyledons</taxon>
        <taxon>Gunneridae</taxon>
        <taxon>Pentapetalae</taxon>
        <taxon>rosids</taxon>
        <taxon>malvids</taxon>
        <taxon>Myrtales</taxon>
        <taxon>Lythraceae</taxon>
        <taxon>Punica</taxon>
    </lineage>
</organism>
<evidence type="ECO:0000256" key="1">
    <source>
        <dbReference type="SAM" id="MobiDB-lite"/>
    </source>
</evidence>
<feature type="region of interest" description="Disordered" evidence="1">
    <location>
        <begin position="17"/>
        <end position="44"/>
    </location>
</feature>
<name>A0A2I0ING6_PUNGR</name>
<accession>A0A2I0ING6</accession>
<dbReference type="AlphaFoldDB" id="A0A2I0ING6"/>
<evidence type="ECO:0000313" key="3">
    <source>
        <dbReference type="Proteomes" id="UP000233551"/>
    </source>
</evidence>
<reference evidence="2 3" key="1">
    <citation type="submission" date="2017-11" db="EMBL/GenBank/DDBJ databases">
        <title>De-novo sequencing of pomegranate (Punica granatum L.) genome.</title>
        <authorList>
            <person name="Akparov Z."/>
            <person name="Amiraslanov A."/>
            <person name="Hajiyeva S."/>
            <person name="Abbasov M."/>
            <person name="Kaur K."/>
            <person name="Hamwieh A."/>
            <person name="Solovyev V."/>
            <person name="Salamov A."/>
            <person name="Braich B."/>
            <person name="Kosarev P."/>
            <person name="Mahmoud A."/>
            <person name="Hajiyev E."/>
            <person name="Babayeva S."/>
            <person name="Izzatullayeva V."/>
            <person name="Mammadov A."/>
            <person name="Mammadov A."/>
            <person name="Sharifova S."/>
            <person name="Ojaghi J."/>
            <person name="Eynullazada K."/>
            <person name="Bayramov B."/>
            <person name="Abdulazimova A."/>
            <person name="Shahmuradov I."/>
        </authorList>
    </citation>
    <scope>NUCLEOTIDE SEQUENCE [LARGE SCALE GENOMIC DNA]</scope>
    <source>
        <strain evidence="3">cv. AG2017</strain>
        <tissue evidence="2">Leaf</tissue>
    </source>
</reference>
<protein>
    <submittedName>
        <fullName evidence="2">Uncharacterized protein</fullName>
    </submittedName>
</protein>
<gene>
    <name evidence="2" type="ORF">CRG98_034070</name>
</gene>
<keyword evidence="3" id="KW-1185">Reference proteome</keyword>
<feature type="compositionally biased region" description="Basic and acidic residues" evidence="1">
    <location>
        <begin position="34"/>
        <end position="44"/>
    </location>
</feature>
<proteinExistence type="predicted"/>
<dbReference type="EMBL" id="PGOL01002706">
    <property type="protein sequence ID" value="PKI45552.1"/>
    <property type="molecule type" value="Genomic_DNA"/>
</dbReference>
<sequence>MGIGAEDIFAVRPTPSISSKLAMGPKRAGRGRHRCMDPNVDSRRGPHCALLDRAA</sequence>
<comment type="caution">
    <text evidence="2">The sequence shown here is derived from an EMBL/GenBank/DDBJ whole genome shotgun (WGS) entry which is preliminary data.</text>
</comment>
<dbReference type="Proteomes" id="UP000233551">
    <property type="component" value="Unassembled WGS sequence"/>
</dbReference>
<evidence type="ECO:0000313" key="2">
    <source>
        <dbReference type="EMBL" id="PKI45552.1"/>
    </source>
</evidence>